<dbReference type="PANTHER" id="PTHR30266">
    <property type="entry name" value="MECHANOSENSITIVE CHANNEL MSCL"/>
    <property type="match status" value="1"/>
</dbReference>
<name>A0A0X8FM74_9LACT</name>
<dbReference type="Pfam" id="PF01741">
    <property type="entry name" value="MscL"/>
    <property type="match status" value="1"/>
</dbReference>
<dbReference type="GO" id="GO:0008381">
    <property type="term" value="F:mechanosensitive monoatomic ion channel activity"/>
    <property type="evidence" value="ECO:0007669"/>
    <property type="project" value="UniProtKB-UniRule"/>
</dbReference>
<keyword evidence="4 9" id="KW-0812">Transmembrane</keyword>
<keyword evidence="11" id="KW-1185">Reference proteome</keyword>
<keyword evidence="6 9" id="KW-0406">Ion transport</keyword>
<evidence type="ECO:0000256" key="3">
    <source>
        <dbReference type="ARBA" id="ARBA00022475"/>
    </source>
</evidence>
<evidence type="ECO:0000256" key="7">
    <source>
        <dbReference type="ARBA" id="ARBA00023136"/>
    </source>
</evidence>
<evidence type="ECO:0000256" key="9">
    <source>
        <dbReference type="HAMAP-Rule" id="MF_00115"/>
    </source>
</evidence>
<dbReference type="Proteomes" id="UP000062260">
    <property type="component" value="Chromosome"/>
</dbReference>
<keyword evidence="8 9" id="KW-0407">Ion channel</keyword>
<comment type="similarity">
    <text evidence="9">Belongs to the MscL family.</text>
</comment>
<evidence type="ECO:0000256" key="2">
    <source>
        <dbReference type="ARBA" id="ARBA00022448"/>
    </source>
</evidence>
<dbReference type="PANTHER" id="PTHR30266:SF2">
    <property type="entry name" value="LARGE-CONDUCTANCE MECHANOSENSITIVE CHANNEL"/>
    <property type="match status" value="1"/>
</dbReference>
<keyword evidence="3 9" id="KW-1003">Cell membrane</keyword>
<comment type="function">
    <text evidence="9">Channel that opens in response to stretch forces in the membrane lipid bilayer. May participate in the regulation of osmotic pressure changes within the cell.</text>
</comment>
<reference evidence="11" key="2">
    <citation type="submission" date="2016-01" db="EMBL/GenBank/DDBJ databases">
        <title>Six Aerococcus type strain genome sequencing and assembly using PacBio and Illumina Hiseq.</title>
        <authorList>
            <person name="Carkaci D."/>
            <person name="Dargis R."/>
            <person name="Nielsen X.C."/>
            <person name="Skovgaard O."/>
            <person name="Fuursted K."/>
            <person name="Christensen J.J."/>
        </authorList>
    </citation>
    <scope>NUCLEOTIDE SEQUENCE [LARGE SCALE GENOMIC DNA]</scope>
    <source>
        <strain evidence="11">CCUG42038B</strain>
    </source>
</reference>
<dbReference type="STRING" id="128944.AWM75_03990"/>
<evidence type="ECO:0000313" key="10">
    <source>
        <dbReference type="EMBL" id="AMB99217.1"/>
    </source>
</evidence>
<dbReference type="GO" id="GO:0005886">
    <property type="term" value="C:plasma membrane"/>
    <property type="evidence" value="ECO:0007669"/>
    <property type="project" value="UniProtKB-SubCell"/>
</dbReference>
<evidence type="ECO:0000313" key="11">
    <source>
        <dbReference type="Proteomes" id="UP000062260"/>
    </source>
</evidence>
<dbReference type="PRINTS" id="PR01264">
    <property type="entry name" value="MECHCHANNEL"/>
</dbReference>
<evidence type="ECO:0000256" key="4">
    <source>
        <dbReference type="ARBA" id="ARBA00022692"/>
    </source>
</evidence>
<dbReference type="RefSeq" id="WP_067978526.1">
    <property type="nucleotide sequence ID" value="NZ_CP014163.1"/>
</dbReference>
<dbReference type="EMBL" id="CP014163">
    <property type="protein sequence ID" value="AMB99217.1"/>
    <property type="molecule type" value="Genomic_DNA"/>
</dbReference>
<comment type="subunit">
    <text evidence="9">Homopentamer.</text>
</comment>
<organism evidence="10 11">
    <name type="scientific">Aerococcus urinaehominis</name>
    <dbReference type="NCBI Taxonomy" id="128944"/>
    <lineage>
        <taxon>Bacteria</taxon>
        <taxon>Bacillati</taxon>
        <taxon>Bacillota</taxon>
        <taxon>Bacilli</taxon>
        <taxon>Lactobacillales</taxon>
        <taxon>Aerococcaceae</taxon>
        <taxon>Aerococcus</taxon>
    </lineage>
</organism>
<dbReference type="InterPro" id="IPR037673">
    <property type="entry name" value="MSC/AndL"/>
</dbReference>
<sequence length="130" mass="14372">MLEDFKNFIAKGNVMDMAIGVVMASAFTAIVNSLVDDIIMPFIGLIMGDTDFTNIVLNIAGAEIGIGNFIQAVVTFLIIAIVLFFVIRSVAAFKNKFDKAEEVEEDDKPSAEELLAEIRDELRKNRLNQN</sequence>
<reference evidence="10 11" key="1">
    <citation type="journal article" date="2016" name="Genome Announc.">
        <title>Complete Genome Sequences of Aerococcus christensenii CCUG 28831T, Aerococcus sanguinicola CCUG 43001T, Aerococcus urinae CCUG 36881T, Aerococcus urinaeequi CCUG 28094T, Aerococcus urinaehominis CCUG 42038 BT, and Aerococcus viridans CCUG 4311T.</title>
        <authorList>
            <person name="Carkaci D."/>
            <person name="Dargis R."/>
            <person name="Nielsen X.C."/>
            <person name="Skovgaard O."/>
            <person name="Fuursted K."/>
            <person name="Christensen J.J."/>
        </authorList>
    </citation>
    <scope>NUCLEOTIDE SEQUENCE [LARGE SCALE GENOMIC DNA]</scope>
    <source>
        <strain evidence="10 11">CCUG42038B</strain>
    </source>
</reference>
<dbReference type="KEGG" id="auh:AWM75_03990"/>
<dbReference type="AlphaFoldDB" id="A0A0X8FM74"/>
<dbReference type="Gene3D" id="1.10.1200.120">
    <property type="entry name" value="Large-conductance mechanosensitive channel, MscL, domain 1"/>
    <property type="match status" value="1"/>
</dbReference>
<evidence type="ECO:0000256" key="1">
    <source>
        <dbReference type="ARBA" id="ARBA00004141"/>
    </source>
</evidence>
<protein>
    <recommendedName>
        <fullName evidence="9">Large-conductance mechanosensitive channel</fullName>
    </recommendedName>
</protein>
<keyword evidence="7 9" id="KW-0472">Membrane</keyword>
<dbReference type="InterPro" id="IPR036019">
    <property type="entry name" value="MscL_channel"/>
</dbReference>
<evidence type="ECO:0000256" key="5">
    <source>
        <dbReference type="ARBA" id="ARBA00022989"/>
    </source>
</evidence>
<keyword evidence="2 9" id="KW-0813">Transport</keyword>
<proteinExistence type="inferred from homology"/>
<gene>
    <name evidence="9" type="primary">mscL</name>
    <name evidence="10" type="ORF">AWM75_03990</name>
</gene>
<evidence type="ECO:0000256" key="8">
    <source>
        <dbReference type="ARBA" id="ARBA00023303"/>
    </source>
</evidence>
<dbReference type="OrthoDB" id="9810350at2"/>
<comment type="subcellular location">
    <subcellularLocation>
        <location evidence="9">Cell membrane</location>
        <topology evidence="9">Multi-pass membrane protein</topology>
    </subcellularLocation>
    <subcellularLocation>
        <location evidence="1">Membrane</location>
        <topology evidence="1">Multi-pass membrane protein</topology>
    </subcellularLocation>
</comment>
<dbReference type="SUPFAM" id="SSF81330">
    <property type="entry name" value="Gated mechanosensitive channel"/>
    <property type="match status" value="1"/>
</dbReference>
<dbReference type="InterPro" id="IPR001185">
    <property type="entry name" value="MS_channel"/>
</dbReference>
<feature type="transmembrane region" description="Helical" evidence="9">
    <location>
        <begin position="66"/>
        <end position="87"/>
    </location>
</feature>
<accession>A0A0X8FM74</accession>
<feature type="transmembrane region" description="Helical" evidence="9">
    <location>
        <begin position="21"/>
        <end position="46"/>
    </location>
</feature>
<dbReference type="NCBIfam" id="TIGR00220">
    <property type="entry name" value="mscL"/>
    <property type="match status" value="1"/>
</dbReference>
<dbReference type="HAMAP" id="MF_00115">
    <property type="entry name" value="MscL"/>
    <property type="match status" value="1"/>
</dbReference>
<evidence type="ECO:0000256" key="6">
    <source>
        <dbReference type="ARBA" id="ARBA00023065"/>
    </source>
</evidence>
<keyword evidence="5 9" id="KW-1133">Transmembrane helix</keyword>